<dbReference type="Pfam" id="PF00464">
    <property type="entry name" value="SHMT"/>
    <property type="match status" value="1"/>
</dbReference>
<evidence type="ECO:0000256" key="3">
    <source>
        <dbReference type="ARBA" id="ARBA00004777"/>
    </source>
</evidence>
<dbReference type="GO" id="GO:0035999">
    <property type="term" value="P:tetrahydrofolate interconversion"/>
    <property type="evidence" value="ECO:0007669"/>
    <property type="project" value="UniProtKB-UniPathway"/>
</dbReference>
<dbReference type="Proteomes" id="UP000629468">
    <property type="component" value="Unassembled WGS sequence"/>
</dbReference>
<evidence type="ECO:0000256" key="8">
    <source>
        <dbReference type="PIRSR" id="PIRSR000412-50"/>
    </source>
</evidence>
<protein>
    <recommendedName>
        <fullName evidence="9">Serine hydroxymethyltransferase</fullName>
        <ecNumber evidence="9">2.1.2.1</ecNumber>
    </recommendedName>
</protein>
<dbReference type="InterPro" id="IPR019798">
    <property type="entry name" value="Ser_HO-MeTrfase_PLP_BS"/>
</dbReference>
<evidence type="ECO:0000256" key="5">
    <source>
        <dbReference type="ARBA" id="ARBA00022563"/>
    </source>
</evidence>
<dbReference type="Gene3D" id="3.40.640.10">
    <property type="entry name" value="Type I PLP-dependent aspartate aminotransferase-like (Major domain)"/>
    <property type="match status" value="1"/>
</dbReference>
<dbReference type="Gene3D" id="3.90.1150.10">
    <property type="entry name" value="Aspartate Aminotransferase, domain 1"/>
    <property type="match status" value="1"/>
</dbReference>
<evidence type="ECO:0000256" key="9">
    <source>
        <dbReference type="RuleBase" id="RU000585"/>
    </source>
</evidence>
<dbReference type="FunFam" id="3.40.640.10:FF:000097">
    <property type="entry name" value="Serine hydroxymethyltransferase"/>
    <property type="match status" value="1"/>
</dbReference>
<dbReference type="EMBL" id="JABXXO010000013">
    <property type="protein sequence ID" value="KAF7761456.1"/>
    <property type="molecule type" value="Genomic_DNA"/>
</dbReference>
<evidence type="ECO:0000259" key="10">
    <source>
        <dbReference type="Pfam" id="PF00464"/>
    </source>
</evidence>
<dbReference type="PANTHER" id="PTHR11680">
    <property type="entry name" value="SERINE HYDROXYMETHYLTRANSFERASE"/>
    <property type="match status" value="1"/>
</dbReference>
<dbReference type="EC" id="2.1.2.1" evidence="9"/>
<dbReference type="GO" id="GO:0019264">
    <property type="term" value="P:glycine biosynthetic process from serine"/>
    <property type="evidence" value="ECO:0007669"/>
    <property type="project" value="InterPro"/>
</dbReference>
<comment type="caution">
    <text evidence="11">The sequence shown here is derived from an EMBL/GenBank/DDBJ whole genome shotgun (WGS) entry which is preliminary data.</text>
</comment>
<dbReference type="SUPFAM" id="SSF53383">
    <property type="entry name" value="PLP-dependent transferases"/>
    <property type="match status" value="1"/>
</dbReference>
<dbReference type="GO" id="GO:0005739">
    <property type="term" value="C:mitochondrion"/>
    <property type="evidence" value="ECO:0007669"/>
    <property type="project" value="TreeGrafter"/>
</dbReference>
<dbReference type="InterPro" id="IPR015422">
    <property type="entry name" value="PyrdxlP-dep_Trfase_small"/>
</dbReference>
<dbReference type="InterPro" id="IPR001085">
    <property type="entry name" value="Ser_HO-MeTrfase"/>
</dbReference>
<evidence type="ECO:0000256" key="1">
    <source>
        <dbReference type="ARBA" id="ARBA00001528"/>
    </source>
</evidence>
<evidence type="ECO:0000313" key="12">
    <source>
        <dbReference type="Proteomes" id="UP000629468"/>
    </source>
</evidence>
<sequence>MATANTPAFNKMLYAPLAEIDPEVKNIIDKETWRQFTGLELIASENLTSQATMEANGSILTNKYSEGLPGARYYGGNEYIDELEVLCRKRALTAFNLDPAVWGVNVQPYSGSTANFAALTALIQPQDRLMGLGLPDGGHLTHGYYTAKKKMTASSIYFQSYPYAITPDTNLVDYAALAAQAKVFKPRLVICGASAYPRDWDYGKLREICDKEGAFLMADIAHTSGLIAAQELDNPFEYCDVVTTTTHKTLRGPRAGLIFFRRDRPNAPDLEKRVNDAVFPACQGGPHNNTISAIATSLLQVSRPEWKAYAKQVIANARALGESLVANGYKLQTGGTDNHLVLMDLRPLGLTGSKVEKICDLMGITINKNAVSGDASAQVPGGIRLGTSALTSRDMKEEDIKVVADFLHRAVQLSLLVQKEAGSKLLKDFVRVATTPQEGKQGYAQVKQLRDEVRDFASKWPLPGVQTAGLQKPEGYHEDF</sequence>
<dbReference type="AlphaFoldDB" id="A0A8H7EWU7"/>
<dbReference type="OMA" id="VTNRNAI"/>
<dbReference type="GO" id="GO:0030170">
    <property type="term" value="F:pyridoxal phosphate binding"/>
    <property type="evidence" value="ECO:0007669"/>
    <property type="project" value="InterPro"/>
</dbReference>
<comment type="catalytic activity">
    <reaction evidence="1 9">
        <text>(6R)-5,10-methylene-5,6,7,8-tetrahydrofolate + glycine + H2O = (6S)-5,6,7,8-tetrahydrofolate + L-serine</text>
        <dbReference type="Rhea" id="RHEA:15481"/>
        <dbReference type="ChEBI" id="CHEBI:15377"/>
        <dbReference type="ChEBI" id="CHEBI:15636"/>
        <dbReference type="ChEBI" id="CHEBI:33384"/>
        <dbReference type="ChEBI" id="CHEBI:57305"/>
        <dbReference type="ChEBI" id="CHEBI:57453"/>
        <dbReference type="EC" id="2.1.2.1"/>
    </reaction>
</comment>
<feature type="domain" description="Serine hydroxymethyltransferase-like" evidence="10">
    <location>
        <begin position="17"/>
        <end position="406"/>
    </location>
</feature>
<dbReference type="PANTHER" id="PTHR11680:SF35">
    <property type="entry name" value="SERINE HYDROXYMETHYLTRANSFERASE 1"/>
    <property type="match status" value="1"/>
</dbReference>
<dbReference type="UniPathway" id="UPA00193"/>
<reference evidence="11 12" key="1">
    <citation type="journal article" name="Sci. Rep.">
        <title>Telomere-to-telomere assembled and centromere annotated genomes of the two main subspecies of the button mushroom Agaricus bisporus reveal especially polymorphic chromosome ends.</title>
        <authorList>
            <person name="Sonnenberg A.S.M."/>
            <person name="Sedaghat-Telgerd N."/>
            <person name="Lavrijssen B."/>
            <person name="Ohm R.A."/>
            <person name="Hendrickx P.M."/>
            <person name="Scholtmeijer K."/>
            <person name="Baars J.J.P."/>
            <person name="van Peer A."/>
        </authorList>
    </citation>
    <scope>NUCLEOTIDE SEQUENCE [LARGE SCALE GENOMIC DNA]</scope>
    <source>
        <strain evidence="11 12">H119_p4</strain>
    </source>
</reference>
<evidence type="ECO:0000256" key="6">
    <source>
        <dbReference type="ARBA" id="ARBA00022679"/>
    </source>
</evidence>
<dbReference type="NCBIfam" id="NF000586">
    <property type="entry name" value="PRK00011.1"/>
    <property type="match status" value="1"/>
</dbReference>
<dbReference type="HAMAP" id="MF_00051">
    <property type="entry name" value="SHMT"/>
    <property type="match status" value="1"/>
</dbReference>
<comment type="pathway">
    <text evidence="3 9">One-carbon metabolism; tetrahydrofolate interconversion.</text>
</comment>
<dbReference type="InterPro" id="IPR015421">
    <property type="entry name" value="PyrdxlP-dep_Trfase_major"/>
</dbReference>
<dbReference type="InterPro" id="IPR015424">
    <property type="entry name" value="PyrdxlP-dep_Trfase"/>
</dbReference>
<dbReference type="GO" id="GO:0004372">
    <property type="term" value="F:glycine hydroxymethyltransferase activity"/>
    <property type="evidence" value="ECO:0007669"/>
    <property type="project" value="UniProtKB-EC"/>
</dbReference>
<comment type="cofactor">
    <cofactor evidence="2 8 9">
        <name>pyridoxal 5'-phosphate</name>
        <dbReference type="ChEBI" id="CHEBI:597326"/>
    </cofactor>
</comment>
<dbReference type="PIRSF" id="PIRSF000412">
    <property type="entry name" value="SHMT"/>
    <property type="match status" value="1"/>
</dbReference>
<accession>A0A8H7EWU7</accession>
<comment type="function">
    <text evidence="9">Interconversion of serine and glycine.</text>
</comment>
<dbReference type="PROSITE" id="PS00096">
    <property type="entry name" value="SHMT"/>
    <property type="match status" value="1"/>
</dbReference>
<keyword evidence="5 9" id="KW-0554">One-carbon metabolism</keyword>
<organism evidence="11 12">
    <name type="scientific">Agaricus bisporus var. burnettii</name>
    <dbReference type="NCBI Taxonomy" id="192524"/>
    <lineage>
        <taxon>Eukaryota</taxon>
        <taxon>Fungi</taxon>
        <taxon>Dikarya</taxon>
        <taxon>Basidiomycota</taxon>
        <taxon>Agaricomycotina</taxon>
        <taxon>Agaricomycetes</taxon>
        <taxon>Agaricomycetidae</taxon>
        <taxon>Agaricales</taxon>
        <taxon>Agaricineae</taxon>
        <taxon>Agaricaceae</taxon>
        <taxon>Agaricus</taxon>
    </lineage>
</organism>
<evidence type="ECO:0000313" key="11">
    <source>
        <dbReference type="EMBL" id="KAF7761456.1"/>
    </source>
</evidence>
<evidence type="ECO:0000256" key="4">
    <source>
        <dbReference type="ARBA" id="ARBA00006376"/>
    </source>
</evidence>
<feature type="modified residue" description="N6-(pyridoxal phosphate)lysine" evidence="8">
    <location>
        <position position="248"/>
    </location>
</feature>
<evidence type="ECO:0000256" key="2">
    <source>
        <dbReference type="ARBA" id="ARBA00001933"/>
    </source>
</evidence>
<comment type="similarity">
    <text evidence="4 9">Belongs to the SHMT family.</text>
</comment>
<keyword evidence="6 9" id="KW-0808">Transferase</keyword>
<keyword evidence="7 8" id="KW-0663">Pyridoxal phosphate</keyword>
<evidence type="ECO:0000256" key="7">
    <source>
        <dbReference type="ARBA" id="ARBA00022898"/>
    </source>
</evidence>
<dbReference type="InterPro" id="IPR039429">
    <property type="entry name" value="SHMT-like_dom"/>
</dbReference>
<name>A0A8H7EWU7_AGABI</name>
<proteinExistence type="inferred from homology"/>
<dbReference type="InterPro" id="IPR049943">
    <property type="entry name" value="Ser_HO-MeTrfase-like"/>
</dbReference>
<dbReference type="CDD" id="cd00378">
    <property type="entry name" value="SHMT"/>
    <property type="match status" value="1"/>
</dbReference>
<gene>
    <name evidence="11" type="ORF">Agabi119p4_9448</name>
</gene>